<gene>
    <name evidence="2" type="ORF">HNR50_000577</name>
</gene>
<accession>A0A841R1R3</accession>
<evidence type="ECO:0000256" key="1">
    <source>
        <dbReference type="SAM" id="Phobius"/>
    </source>
</evidence>
<dbReference type="GO" id="GO:0016020">
    <property type="term" value="C:membrane"/>
    <property type="evidence" value="ECO:0007669"/>
    <property type="project" value="TreeGrafter"/>
</dbReference>
<feature type="transmembrane region" description="Helical" evidence="1">
    <location>
        <begin position="6"/>
        <end position="25"/>
    </location>
</feature>
<sequence length="284" mass="32751">MDTLQLTFYILLAAIAYSFLGGLITKNYSQVDRLWSVLPPVYVLIWMKDFSSNPRYVIAAVLVVLWGIRLTTNFAIKGGYAFSFKKGFYGEDYRWDVLKAKIPNPVLFELFNLFFISGFQLGLIYLFTLPLYYLGSQTGPLTSVDYILFALHFILLAGEMTADIQQLTYYKKRSDEAEKNNRRIQLGFNTLGLWKYSRHPNYVCELGQWFVVYFYLHSRVGLHYTLAGPVVLLALFVGSTIMAENITAGKYEGYIRWKKMTAPWLPLLAPLPERKNKKAFLAEK</sequence>
<comment type="caution">
    <text evidence="2">The sequence shown here is derived from an EMBL/GenBank/DDBJ whole genome shotgun (WGS) entry which is preliminary data.</text>
</comment>
<evidence type="ECO:0000313" key="2">
    <source>
        <dbReference type="EMBL" id="MBB6478944.1"/>
    </source>
</evidence>
<dbReference type="Gene3D" id="1.20.120.1630">
    <property type="match status" value="1"/>
</dbReference>
<dbReference type="PANTHER" id="PTHR32251">
    <property type="entry name" value="3-OXO-5-ALPHA-STEROID 4-DEHYDROGENASE"/>
    <property type="match status" value="1"/>
</dbReference>
<feature type="transmembrane region" description="Helical" evidence="1">
    <location>
        <begin position="56"/>
        <end position="76"/>
    </location>
</feature>
<dbReference type="EMBL" id="JACHGJ010000001">
    <property type="protein sequence ID" value="MBB6478944.1"/>
    <property type="molecule type" value="Genomic_DNA"/>
</dbReference>
<organism evidence="2 3">
    <name type="scientific">Spirochaeta isovalerica</name>
    <dbReference type="NCBI Taxonomy" id="150"/>
    <lineage>
        <taxon>Bacteria</taxon>
        <taxon>Pseudomonadati</taxon>
        <taxon>Spirochaetota</taxon>
        <taxon>Spirochaetia</taxon>
        <taxon>Spirochaetales</taxon>
        <taxon>Spirochaetaceae</taxon>
        <taxon>Spirochaeta</taxon>
    </lineage>
</organism>
<dbReference type="RefSeq" id="WP_184743457.1">
    <property type="nucleotide sequence ID" value="NZ_JACHGJ010000001.1"/>
</dbReference>
<reference evidence="2 3" key="1">
    <citation type="submission" date="2020-08" db="EMBL/GenBank/DDBJ databases">
        <title>Genomic Encyclopedia of Type Strains, Phase IV (KMG-IV): sequencing the most valuable type-strain genomes for metagenomic binning, comparative biology and taxonomic classification.</title>
        <authorList>
            <person name="Goeker M."/>
        </authorList>
    </citation>
    <scope>NUCLEOTIDE SEQUENCE [LARGE SCALE GENOMIC DNA]</scope>
    <source>
        <strain evidence="2 3">DSM 2461</strain>
    </source>
</reference>
<proteinExistence type="predicted"/>
<dbReference type="Proteomes" id="UP000587760">
    <property type="component" value="Unassembled WGS sequence"/>
</dbReference>
<keyword evidence="1" id="KW-0472">Membrane</keyword>
<keyword evidence="1" id="KW-1133">Transmembrane helix</keyword>
<feature type="transmembrane region" description="Helical" evidence="1">
    <location>
        <begin position="222"/>
        <end position="243"/>
    </location>
</feature>
<evidence type="ECO:0000313" key="3">
    <source>
        <dbReference type="Proteomes" id="UP000587760"/>
    </source>
</evidence>
<keyword evidence="3" id="KW-1185">Reference proteome</keyword>
<feature type="transmembrane region" description="Helical" evidence="1">
    <location>
        <begin position="146"/>
        <end position="164"/>
    </location>
</feature>
<name>A0A841R1R3_9SPIO</name>
<dbReference type="AlphaFoldDB" id="A0A841R1R3"/>
<dbReference type="Pfam" id="PF06966">
    <property type="entry name" value="DUF1295"/>
    <property type="match status" value="1"/>
</dbReference>
<feature type="transmembrane region" description="Helical" evidence="1">
    <location>
        <begin position="110"/>
        <end position="134"/>
    </location>
</feature>
<protein>
    <submittedName>
        <fullName evidence="2">Steroid 5-alpha reductase family enzyme</fullName>
    </submittedName>
</protein>
<dbReference type="InterPro" id="IPR010721">
    <property type="entry name" value="UstE-like"/>
</dbReference>
<keyword evidence="1" id="KW-0812">Transmembrane</keyword>
<dbReference type="PANTHER" id="PTHR32251:SF23">
    <property type="entry name" value="3-OXO-5-ALPHA-STEROID 4-DEHYDROGENASE (DUF1295)"/>
    <property type="match status" value="1"/>
</dbReference>